<evidence type="ECO:0000256" key="1">
    <source>
        <dbReference type="SAM" id="MobiDB-lite"/>
    </source>
</evidence>
<dbReference type="Proteomes" id="UP001294444">
    <property type="component" value="Unassembled WGS sequence"/>
</dbReference>
<organism evidence="2 3">
    <name type="scientific">Melanopsichium pennsylvanicum</name>
    <dbReference type="NCBI Taxonomy" id="63383"/>
    <lineage>
        <taxon>Eukaryota</taxon>
        <taxon>Fungi</taxon>
        <taxon>Dikarya</taxon>
        <taxon>Basidiomycota</taxon>
        <taxon>Ustilaginomycotina</taxon>
        <taxon>Ustilaginomycetes</taxon>
        <taxon>Ustilaginales</taxon>
        <taxon>Ustilaginaceae</taxon>
        <taxon>Melanopsichium</taxon>
    </lineage>
</organism>
<feature type="region of interest" description="Disordered" evidence="1">
    <location>
        <begin position="50"/>
        <end position="84"/>
    </location>
</feature>
<gene>
    <name evidence="2" type="ORF">MEPE_06059</name>
</gene>
<accession>A0AAJ4XRT9</accession>
<proteinExistence type="predicted"/>
<reference evidence="2" key="1">
    <citation type="submission" date="2023-10" db="EMBL/GenBank/DDBJ databases">
        <authorList>
            <person name="Guldener U."/>
        </authorList>
    </citation>
    <scope>NUCLEOTIDE SEQUENCE</scope>
    <source>
        <strain evidence="2">Mp4</strain>
    </source>
</reference>
<protein>
    <submittedName>
        <fullName evidence="2">Uncharacterized protein</fullName>
    </submittedName>
</protein>
<dbReference type="AlphaFoldDB" id="A0AAJ4XRT9"/>
<dbReference type="EMBL" id="OAPG01000019">
    <property type="protein sequence ID" value="SNX87349.1"/>
    <property type="molecule type" value="Genomic_DNA"/>
</dbReference>
<name>A0AAJ4XRT9_9BASI</name>
<evidence type="ECO:0000313" key="2">
    <source>
        <dbReference type="EMBL" id="SNX87349.1"/>
    </source>
</evidence>
<comment type="caution">
    <text evidence="2">The sequence shown here is derived from an EMBL/GenBank/DDBJ whole genome shotgun (WGS) entry which is preliminary data.</text>
</comment>
<evidence type="ECO:0000313" key="3">
    <source>
        <dbReference type="Proteomes" id="UP001294444"/>
    </source>
</evidence>
<keyword evidence="3" id="KW-1185">Reference proteome</keyword>
<sequence length="84" mass="9133">MQNSEDENVDMLLTGSIVNRCTGGELGDRSAIMLLCVTGRIPKGRCEEKEAACSRSRQQRDGQNSCGPRTAVFGDHGDSPEAYR</sequence>
<feature type="compositionally biased region" description="Basic and acidic residues" evidence="1">
    <location>
        <begin position="75"/>
        <end position="84"/>
    </location>
</feature>